<dbReference type="AlphaFoldDB" id="A0A6G1HY65"/>
<dbReference type="Proteomes" id="UP000799640">
    <property type="component" value="Unassembled WGS sequence"/>
</dbReference>
<protein>
    <submittedName>
        <fullName evidence="2">Uncharacterized protein</fullName>
    </submittedName>
</protein>
<reference evidence="2" key="1">
    <citation type="journal article" date="2020" name="Stud. Mycol.">
        <title>101 Dothideomycetes genomes: a test case for predicting lifestyles and emergence of pathogens.</title>
        <authorList>
            <person name="Haridas S."/>
            <person name="Albert R."/>
            <person name="Binder M."/>
            <person name="Bloem J."/>
            <person name="Labutti K."/>
            <person name="Salamov A."/>
            <person name="Andreopoulos B."/>
            <person name="Baker S."/>
            <person name="Barry K."/>
            <person name="Bills G."/>
            <person name="Bluhm B."/>
            <person name="Cannon C."/>
            <person name="Castanera R."/>
            <person name="Culley D."/>
            <person name="Daum C."/>
            <person name="Ezra D."/>
            <person name="Gonzalez J."/>
            <person name="Henrissat B."/>
            <person name="Kuo A."/>
            <person name="Liang C."/>
            <person name="Lipzen A."/>
            <person name="Lutzoni F."/>
            <person name="Magnuson J."/>
            <person name="Mondo S."/>
            <person name="Nolan M."/>
            <person name="Ohm R."/>
            <person name="Pangilinan J."/>
            <person name="Park H.-J."/>
            <person name="Ramirez L."/>
            <person name="Alfaro M."/>
            <person name="Sun H."/>
            <person name="Tritt A."/>
            <person name="Yoshinaga Y."/>
            <person name="Zwiers L.-H."/>
            <person name="Turgeon B."/>
            <person name="Goodwin S."/>
            <person name="Spatafora J."/>
            <person name="Crous P."/>
            <person name="Grigoriev I."/>
        </authorList>
    </citation>
    <scope>NUCLEOTIDE SEQUENCE</scope>
    <source>
        <strain evidence="2">CBS 262.69</strain>
    </source>
</reference>
<accession>A0A6G1HY65</accession>
<proteinExistence type="predicted"/>
<dbReference type="EMBL" id="ML996694">
    <property type="protein sequence ID" value="KAF2400759.1"/>
    <property type="molecule type" value="Genomic_DNA"/>
</dbReference>
<evidence type="ECO:0000313" key="3">
    <source>
        <dbReference type="Proteomes" id="UP000799640"/>
    </source>
</evidence>
<feature type="signal peptide" evidence="1">
    <location>
        <begin position="1"/>
        <end position="26"/>
    </location>
</feature>
<sequence>MQPVHSLANKLALFGLLGLFATNTLAQDNPCKSFGVDFQDGGSYFQNQLSSDPFTFVQQFQGCAADNSQNILVDPQGDQVQCSDTPLLPDNTPEMSTCPLTKSQMISGPWSVVILSNNGNAAPIAYQRDFVLSVAPQNTTTFTPTATMSTTTTPMVNSTDVSSTTLPAATTTVPSTTIYPTKTMTPARVTVYTTKTINTITRIKPTLTVIKTTKVVTATCTVPPRQPTNDRKARIIPTIRGVTAAALSASSATASAAPSPNPARNRRGRGFIQNRARFLKERSERLAVMHAGAIVKRAPDQPVMTITDTNTADYPTITQTITAPELINTIINTVQTTTTITPPVVTVMSGQVIQVTTVTAPTPTRVITKQVLATVLVTKTYAFTVTITSTMTPTASVTACRNRGGKFF</sequence>
<organism evidence="2 3">
    <name type="scientific">Trichodelitschia bisporula</name>
    <dbReference type="NCBI Taxonomy" id="703511"/>
    <lineage>
        <taxon>Eukaryota</taxon>
        <taxon>Fungi</taxon>
        <taxon>Dikarya</taxon>
        <taxon>Ascomycota</taxon>
        <taxon>Pezizomycotina</taxon>
        <taxon>Dothideomycetes</taxon>
        <taxon>Dothideomycetes incertae sedis</taxon>
        <taxon>Phaeotrichales</taxon>
        <taxon>Phaeotrichaceae</taxon>
        <taxon>Trichodelitschia</taxon>
    </lineage>
</organism>
<name>A0A6G1HY65_9PEZI</name>
<evidence type="ECO:0000313" key="2">
    <source>
        <dbReference type="EMBL" id="KAF2400759.1"/>
    </source>
</evidence>
<feature type="chain" id="PRO_5026265999" evidence="1">
    <location>
        <begin position="27"/>
        <end position="408"/>
    </location>
</feature>
<dbReference type="OrthoDB" id="3937708at2759"/>
<evidence type="ECO:0000256" key="1">
    <source>
        <dbReference type="SAM" id="SignalP"/>
    </source>
</evidence>
<gene>
    <name evidence="2" type="ORF">EJ06DRAFT_521461</name>
</gene>
<keyword evidence="1" id="KW-0732">Signal</keyword>
<keyword evidence="3" id="KW-1185">Reference proteome</keyword>